<feature type="domain" description="Rhamnogalacturonase A/B/Epimerase-like pectate lyase" evidence="3">
    <location>
        <begin position="30"/>
        <end position="232"/>
    </location>
</feature>
<dbReference type="InterPro" id="IPR024535">
    <property type="entry name" value="RHGA/B-epi-like_pectate_lyase"/>
</dbReference>
<dbReference type="SMART" id="SM00710">
    <property type="entry name" value="PbH1"/>
    <property type="match status" value="9"/>
</dbReference>
<dbReference type="InterPro" id="IPR000743">
    <property type="entry name" value="Glyco_hydro_28"/>
</dbReference>
<dbReference type="Pfam" id="PF12708">
    <property type="entry name" value="Pect-lyase_RHGA_epim"/>
    <property type="match status" value="1"/>
</dbReference>
<reference evidence="4 5" key="1">
    <citation type="submission" date="2020-05" db="EMBL/GenBank/DDBJ databases">
        <title>Genomic Encyclopedia of Type Strains, Phase IV (KMG-V): Genome sequencing to study the core and pangenomes of soil and plant-associated prokaryotes.</title>
        <authorList>
            <person name="Whitman W."/>
        </authorList>
    </citation>
    <scope>NUCLEOTIDE SEQUENCE [LARGE SCALE GENOMIC DNA]</scope>
    <source>
        <strain evidence="4 5">9A</strain>
    </source>
</reference>
<keyword evidence="5" id="KW-1185">Reference proteome</keyword>
<dbReference type="Proteomes" id="UP000779507">
    <property type="component" value="Unassembled WGS sequence"/>
</dbReference>
<name>A0ABX2FWB0_9BACT</name>
<dbReference type="InterPro" id="IPR006626">
    <property type="entry name" value="PbH1"/>
</dbReference>
<evidence type="ECO:0000256" key="1">
    <source>
        <dbReference type="RuleBase" id="RU361169"/>
    </source>
</evidence>
<evidence type="ECO:0000313" key="5">
    <source>
        <dbReference type="Proteomes" id="UP000779507"/>
    </source>
</evidence>
<keyword evidence="2" id="KW-0732">Signal</keyword>
<dbReference type="EMBL" id="JABSNP010000029">
    <property type="protein sequence ID" value="NRT21262.1"/>
    <property type="molecule type" value="Genomic_DNA"/>
</dbReference>
<accession>A0ABX2FWB0</accession>
<protein>
    <submittedName>
        <fullName evidence="4">Polygalacturonase</fullName>
    </submittedName>
</protein>
<dbReference type="PANTHER" id="PTHR31339">
    <property type="entry name" value="PECTIN LYASE-RELATED"/>
    <property type="match status" value="1"/>
</dbReference>
<dbReference type="RefSeq" id="WP_217425854.1">
    <property type="nucleotide sequence ID" value="NZ_JABSNP010000029.1"/>
</dbReference>
<keyword evidence="1" id="KW-0378">Hydrolase</keyword>
<organism evidence="4 5">
    <name type="scientific">Hymenobacter caeli</name>
    <dbReference type="NCBI Taxonomy" id="2735894"/>
    <lineage>
        <taxon>Bacteria</taxon>
        <taxon>Pseudomonadati</taxon>
        <taxon>Bacteroidota</taxon>
        <taxon>Cytophagia</taxon>
        <taxon>Cytophagales</taxon>
        <taxon>Hymenobacteraceae</taxon>
        <taxon>Hymenobacter</taxon>
    </lineage>
</organism>
<comment type="caution">
    <text evidence="4">The sequence shown here is derived from an EMBL/GenBank/DDBJ whole genome shotgun (WGS) entry which is preliminary data.</text>
</comment>
<dbReference type="Pfam" id="PF00295">
    <property type="entry name" value="Glyco_hydro_28"/>
    <property type="match status" value="1"/>
</dbReference>
<gene>
    <name evidence="4" type="ORF">HNP98_004108</name>
</gene>
<sequence>MKHLFLLALGLWPALAGWAQTTTAPRPAVYNVRAFGARGDGKALDSPAINRAIAAAARAGGGTLQLPAGTYLCGSIRLQSNIQLDVGAGATILGAPQALHAYDPAEAFAGTAYQDGGHTYFHNSLLWGENLVNVSITGRGRIDGGGLTMLDKEHLGNPTGGSIGLGDKALALKRCRNVLIRDVTMTRGGHFAVLLTGCDLVTLDNLTIDTNRDGIDLDCCTNTMVSNCRVNSPHDDAICPKSSYALGRPQLTENLLITNCAVSGFEEGTLLDGRRIPAKVGWSSGRIKFGTESNGGFRNCVVSNCTFDSCNGLALEEVDGGTLENISVSNLTMRNVSHYPIYIALGSRNRGPAGTPTGAVRNVSIANVVATMRDSLSGIQLTGVPGHPLEGIRLANIRVVYTGGGAAAQAQRPFPELASLETQYPEPHLLGPTPAYGLYARHVRDLELLNIAFELRRPDGRPSIVAEDVDELDIDHFRAPAATGPEAARLAGVKTLRVQNAPGLVAGAK</sequence>
<feature type="chain" id="PRO_5046522128" evidence="2">
    <location>
        <begin position="20"/>
        <end position="509"/>
    </location>
</feature>
<evidence type="ECO:0000256" key="2">
    <source>
        <dbReference type="SAM" id="SignalP"/>
    </source>
</evidence>
<evidence type="ECO:0000259" key="3">
    <source>
        <dbReference type="Pfam" id="PF12708"/>
    </source>
</evidence>
<proteinExistence type="inferred from homology"/>
<dbReference type="PANTHER" id="PTHR31339:SF9">
    <property type="entry name" value="PLASMIN AND FIBRONECTIN-BINDING PROTEIN A"/>
    <property type="match status" value="1"/>
</dbReference>
<comment type="similarity">
    <text evidence="1">Belongs to the glycosyl hydrolase 28 family.</text>
</comment>
<evidence type="ECO:0000313" key="4">
    <source>
        <dbReference type="EMBL" id="NRT21262.1"/>
    </source>
</evidence>
<feature type="signal peptide" evidence="2">
    <location>
        <begin position="1"/>
        <end position="19"/>
    </location>
</feature>
<dbReference type="InterPro" id="IPR051801">
    <property type="entry name" value="GH28_Enzymes"/>
</dbReference>
<keyword evidence="1" id="KW-0326">Glycosidase</keyword>